<proteinExistence type="predicted"/>
<feature type="domain" description="Translocation and assembly module TamB C-terminal" evidence="6">
    <location>
        <begin position="1203"/>
        <end position="1645"/>
    </location>
</feature>
<dbReference type="PANTHER" id="PTHR30441">
    <property type="entry name" value="DUF748 DOMAIN-CONTAINING PROTEIN"/>
    <property type="match status" value="1"/>
</dbReference>
<keyword evidence="2 5" id="KW-0812">Transmembrane</keyword>
<evidence type="ECO:0000256" key="5">
    <source>
        <dbReference type="SAM" id="Phobius"/>
    </source>
</evidence>
<evidence type="ECO:0000313" key="8">
    <source>
        <dbReference type="Proteomes" id="UP000008461"/>
    </source>
</evidence>
<evidence type="ECO:0000256" key="2">
    <source>
        <dbReference type="ARBA" id="ARBA00022692"/>
    </source>
</evidence>
<reference evidence="7 8" key="1">
    <citation type="journal article" date="2011" name="Stand. Genomic Sci.">
        <title>Complete genome sequence of Haliscomenobacter hydrossis type strain (O).</title>
        <authorList>
            <consortium name="US DOE Joint Genome Institute (JGI-PGF)"/>
            <person name="Daligault H."/>
            <person name="Lapidus A."/>
            <person name="Zeytun A."/>
            <person name="Nolan M."/>
            <person name="Lucas S."/>
            <person name="Del Rio T.G."/>
            <person name="Tice H."/>
            <person name="Cheng J.F."/>
            <person name="Tapia R."/>
            <person name="Han C."/>
            <person name="Goodwin L."/>
            <person name="Pitluck S."/>
            <person name="Liolios K."/>
            <person name="Pagani I."/>
            <person name="Ivanova N."/>
            <person name="Huntemann M."/>
            <person name="Mavromatis K."/>
            <person name="Mikhailova N."/>
            <person name="Pati A."/>
            <person name="Chen A."/>
            <person name="Palaniappan K."/>
            <person name="Land M."/>
            <person name="Hauser L."/>
            <person name="Brambilla E.M."/>
            <person name="Rohde M."/>
            <person name="Verbarg S."/>
            <person name="Goker M."/>
            <person name="Bristow J."/>
            <person name="Eisen J.A."/>
            <person name="Markowitz V."/>
            <person name="Hugenholtz P."/>
            <person name="Kyrpides N.C."/>
            <person name="Klenk H.P."/>
            <person name="Woyke T."/>
        </authorList>
    </citation>
    <scope>NUCLEOTIDE SEQUENCE [LARGE SCALE GENOMIC DNA]</scope>
    <source>
        <strain evidence="8">ATCC 27775 / DSM 1100 / LMG 10767 / O</strain>
    </source>
</reference>
<sequence length="1696" mass="188677">MRPNEVTKKNRPLLTKIGRGIIVFFFSIVLLLALLLLLLQTKPVQNFARKKIVAYLEQKLGTTLAIKRLDISFPKMLVLEGVYVEDQTKDTLLAGHQLKVDIDLFQLLNNRVQINEIVLKGITLKLKRPASDQPFNYQFIVDAFATEEENPSPDTSALIMAVDKLILDDTRLVFLDVLTGNDVDVYLGHAQLRIARIDANKLEYDVPQIDIRGLRGRVNQNTPLEITAVNTNPNPELVNEKPEYFKFTNQQTRLRDVDFAYSSEAAAINTNFTFKDLQVSPKTIDLEKNLIALHKLQLSDFTGRIDLNTQAEAELIKLTTQTDQELQTEYLPWKFTADLVRLHNSNLIYNDNTQVRQKSGMDYAHLNLQNLTLHGDDFLYNRDTIALRIRKGQMWEGSGFRLEQLQADFQYTSREVRLEKLWIKTPGSTIQRRAILSYPSVAAIQKNPALMGLNLDIENSRIQVKDLLTFVPFLANQPAFKNPAAVFELNTNMFGSLARLNIRELQFSGFENTQADLSGTIHNATDPDHFSVDLNIRQFSTSRNDALLFVPPNSIPDSITLPESMSLSGTVKGSAANLNADLDLRTPLGNAQVNGTISNAARSQKAAYNATIAVQALQVGTILQQPETLGALSAKFAVQGKGYEVKTAEVQAKGVVTSAVYNKYTYRDFQLDATLIKQQFDVRGGMKDPNLHFTVQATGELGGAYPAFAGTLNIDSIKTGPLHLSTDPIVYRGVIKADVPALNLDSLNGQIYLLNSLLISNNQRVNIDSIELVASYQDGQQSLDLSTHFAQARLSGQYKLTQLGDIFTQAIQPYFAIVPSSTLPDTSLVYDFSLQATVSDHVAIQAFLPDLQRMDDIVLDAHFSSASGWFANLTSPNIAYGANRISGLNLRAQTQGDHIRFTTSIAEIGNGETFVVQGTQMRASIANNQIDFGLRIGDDARRDKYRLSGLFAQETEGHYSLSLRSDSLLLNYEPWAIDGNNQIRFGDNLVNARHFDLSRKNQHLRINSRDSSSNSPLGISFENFHLSTLTGFLQVDSLFADGTLNGNIVLNDIYTQLNFTTDLTINNLEVERDTIGDINAKISNPKPNVFATDISIKGRGNDVALTGNYYLKAEDKSTMDFNLAVKSLQWNTLEGLSMGAIRNGKGFLSGNVKIGNKPTAPDIAGRLGFNETSMVISMLNSEFKIDNEQIIAVENQGLRFNSFTIRDSSENKLTINGVAKTTNYLNYTFDLSLLANNFRALNTSKKDNDLYYGQLFFDTNVKITGTETAPVVEGTLRINESTRLTAVIPQEQPGVVERDGIVVFVDKDAPLNDALFLKQMDTLNKTDIQGMEVSVNIEIDKKAVLNLIVDEGNGDFLRLQGEAVLNGGIDKSGKITLTGSYELEEGAYEMSFNVIRRRFDIQKGSKITWIGEPTNALVDITAVYLANTSAVELIQDQITEARTDMRYQQKLPFAVYLNMDGSLMQPVLTFDIVLPEESTTRIDNDIAGQVEMRLNQLKAEPSELNKQVFALLLLNRFISENPFESSTGVLNVSTLARQSVSKMLTEQLNNLASGLISGVDLNFDIVSSEDYTSGSLQNKTDLNVGLSKRLLNDRLNVSIGTNFELEGARQSNETGAGGSSISPNLNIEYLLSQDGKYLLRAYRRNEYEGVIDGYVVETGIGFVLSMDYDKFKEIFEARKMRRKASKVGKRKEEDEE</sequence>
<evidence type="ECO:0000259" key="6">
    <source>
        <dbReference type="Pfam" id="PF04357"/>
    </source>
</evidence>
<evidence type="ECO:0000256" key="1">
    <source>
        <dbReference type="ARBA" id="ARBA00004167"/>
    </source>
</evidence>
<organism evidence="7 8">
    <name type="scientific">Haliscomenobacter hydrossis (strain ATCC 27775 / DSM 1100 / LMG 10767 / O)</name>
    <dbReference type="NCBI Taxonomy" id="760192"/>
    <lineage>
        <taxon>Bacteria</taxon>
        <taxon>Pseudomonadati</taxon>
        <taxon>Bacteroidota</taxon>
        <taxon>Saprospiria</taxon>
        <taxon>Saprospirales</taxon>
        <taxon>Haliscomenobacteraceae</taxon>
        <taxon>Haliscomenobacter</taxon>
    </lineage>
</organism>
<dbReference type="HOGENOM" id="CLU_002997_0_0_10"/>
<name>F4L105_HALH1</name>
<dbReference type="EMBL" id="CP002691">
    <property type="protein sequence ID" value="AEE51592.1"/>
    <property type="molecule type" value="Genomic_DNA"/>
</dbReference>
<dbReference type="GO" id="GO:0009306">
    <property type="term" value="P:protein secretion"/>
    <property type="evidence" value="ECO:0007669"/>
    <property type="project" value="InterPro"/>
</dbReference>
<dbReference type="InterPro" id="IPR052894">
    <property type="entry name" value="AsmA-related"/>
</dbReference>
<gene>
    <name evidence="7" type="ordered locus">Halhy_3740</name>
</gene>
<dbReference type="eggNOG" id="COG2911">
    <property type="taxonomic scope" value="Bacteria"/>
</dbReference>
<protein>
    <recommendedName>
        <fullName evidence="6">Translocation and assembly module TamB C-terminal domain-containing protein</fullName>
    </recommendedName>
</protein>
<dbReference type="Proteomes" id="UP000008461">
    <property type="component" value="Chromosome"/>
</dbReference>
<dbReference type="STRING" id="760192.Halhy_3740"/>
<evidence type="ECO:0000256" key="3">
    <source>
        <dbReference type="ARBA" id="ARBA00022989"/>
    </source>
</evidence>
<dbReference type="KEGG" id="hhy:Halhy_3740"/>
<reference key="2">
    <citation type="submission" date="2011-04" db="EMBL/GenBank/DDBJ databases">
        <title>Complete sequence of chromosome of Haliscomenobacter hydrossis DSM 1100.</title>
        <authorList>
            <consortium name="US DOE Joint Genome Institute (JGI-PGF)"/>
            <person name="Lucas S."/>
            <person name="Han J."/>
            <person name="Lapidus A."/>
            <person name="Bruce D."/>
            <person name="Goodwin L."/>
            <person name="Pitluck S."/>
            <person name="Peters L."/>
            <person name="Kyrpides N."/>
            <person name="Mavromatis K."/>
            <person name="Ivanova N."/>
            <person name="Ovchinnikova G."/>
            <person name="Pagani I."/>
            <person name="Daligault H."/>
            <person name="Detter J.C."/>
            <person name="Han C."/>
            <person name="Land M."/>
            <person name="Hauser L."/>
            <person name="Markowitz V."/>
            <person name="Cheng J.-F."/>
            <person name="Hugenholtz P."/>
            <person name="Woyke T."/>
            <person name="Wu D."/>
            <person name="Verbarg S."/>
            <person name="Frueling A."/>
            <person name="Brambilla E."/>
            <person name="Klenk H.-P."/>
            <person name="Eisen J.A."/>
        </authorList>
    </citation>
    <scope>NUCLEOTIDE SEQUENCE</scope>
    <source>
        <strain>DSM 1100</strain>
    </source>
</reference>
<evidence type="ECO:0000256" key="4">
    <source>
        <dbReference type="ARBA" id="ARBA00023136"/>
    </source>
</evidence>
<dbReference type="GO" id="GO:0090313">
    <property type="term" value="P:regulation of protein targeting to membrane"/>
    <property type="evidence" value="ECO:0007669"/>
    <property type="project" value="TreeGrafter"/>
</dbReference>
<dbReference type="InterPro" id="IPR007452">
    <property type="entry name" value="TamB_C"/>
</dbReference>
<keyword evidence="3 5" id="KW-1133">Transmembrane helix</keyword>
<feature type="transmembrane region" description="Helical" evidence="5">
    <location>
        <begin position="21"/>
        <end position="39"/>
    </location>
</feature>
<dbReference type="OrthoDB" id="9811276at2"/>
<accession>F4L105</accession>
<dbReference type="PANTHER" id="PTHR30441:SF8">
    <property type="entry name" value="DUF748 DOMAIN-CONTAINING PROTEIN"/>
    <property type="match status" value="1"/>
</dbReference>
<keyword evidence="8" id="KW-1185">Reference proteome</keyword>
<keyword evidence="4 5" id="KW-0472">Membrane</keyword>
<dbReference type="GO" id="GO:0005886">
    <property type="term" value="C:plasma membrane"/>
    <property type="evidence" value="ECO:0007669"/>
    <property type="project" value="InterPro"/>
</dbReference>
<evidence type="ECO:0000313" key="7">
    <source>
        <dbReference type="EMBL" id="AEE51592.1"/>
    </source>
</evidence>
<comment type="subcellular location">
    <subcellularLocation>
        <location evidence="1">Membrane</location>
        <topology evidence="1">Single-pass membrane protein</topology>
    </subcellularLocation>
</comment>
<dbReference type="Pfam" id="PF04357">
    <property type="entry name" value="TamB"/>
    <property type="match status" value="1"/>
</dbReference>
<dbReference type="RefSeq" id="WP_013766131.1">
    <property type="nucleotide sequence ID" value="NC_015510.1"/>
</dbReference>